<comment type="caution">
    <text evidence="1">The sequence shown here is derived from an EMBL/GenBank/DDBJ whole genome shotgun (WGS) entry which is preliminary data.</text>
</comment>
<reference evidence="1 2" key="1">
    <citation type="submission" date="2019-03" db="EMBL/GenBank/DDBJ databases">
        <title>Single cell metagenomics reveals metabolic interactions within the superorganism composed of flagellate Streblomastix strix and complex community of Bacteroidetes bacteria on its surface.</title>
        <authorList>
            <person name="Treitli S.C."/>
            <person name="Kolisko M."/>
            <person name="Husnik F."/>
            <person name="Keeling P."/>
            <person name="Hampl V."/>
        </authorList>
    </citation>
    <scope>NUCLEOTIDE SEQUENCE [LARGE SCALE GENOMIC DNA]</scope>
    <source>
        <strain evidence="1">ST1C</strain>
    </source>
</reference>
<dbReference type="AlphaFoldDB" id="A0A5J4W0G5"/>
<name>A0A5J4W0G5_9EUKA</name>
<sequence>MAEVLRSVSVHPQSFCLSILEFFDQPKDQMMSDGQRNTRATLGAKGKTTCQMAQSCQVNRQITIPPGRLALQLNYASGVAIDNQAIARQRIKFNGLVDPQADWTHSMQCGM</sequence>
<dbReference type="EMBL" id="SNRW01004166">
    <property type="protein sequence ID" value="KAA6387973.1"/>
    <property type="molecule type" value="Genomic_DNA"/>
</dbReference>
<organism evidence="1 2">
    <name type="scientific">Streblomastix strix</name>
    <dbReference type="NCBI Taxonomy" id="222440"/>
    <lineage>
        <taxon>Eukaryota</taxon>
        <taxon>Metamonada</taxon>
        <taxon>Preaxostyla</taxon>
        <taxon>Oxymonadida</taxon>
        <taxon>Streblomastigidae</taxon>
        <taxon>Streblomastix</taxon>
    </lineage>
</organism>
<proteinExistence type="predicted"/>
<evidence type="ECO:0000313" key="1">
    <source>
        <dbReference type="EMBL" id="KAA6387973.1"/>
    </source>
</evidence>
<evidence type="ECO:0000313" key="2">
    <source>
        <dbReference type="Proteomes" id="UP000324800"/>
    </source>
</evidence>
<gene>
    <name evidence="1" type="ORF">EZS28_016499</name>
</gene>
<protein>
    <submittedName>
        <fullName evidence="1">Uncharacterized protein</fullName>
    </submittedName>
</protein>
<accession>A0A5J4W0G5</accession>
<dbReference type="Proteomes" id="UP000324800">
    <property type="component" value="Unassembled WGS sequence"/>
</dbReference>